<dbReference type="AlphaFoldDB" id="A0A4U8Z7I6"/>
<dbReference type="InterPro" id="IPR018712">
    <property type="entry name" value="Tle1-like_cat"/>
</dbReference>
<evidence type="ECO:0000313" key="3">
    <source>
        <dbReference type="Proteomes" id="UP000294360"/>
    </source>
</evidence>
<protein>
    <recommendedName>
        <fullName evidence="1">T6SS Phospholipase effector Tle1-like catalytic domain-containing protein</fullName>
    </recommendedName>
</protein>
<name>A0A4U8Z7I6_METTU</name>
<sequence length="400" mass="44590">MPEIVTVEPPSKAKRLAVFLDGTTDKSEGNTNVWRARSLCAAKGNDDREQLIYYAAGVGTQLGEIARGEVFGYGIDDQVVDAYEWLVENYGDGDDIFVFGFSRGAFAARSLSGYVSRCGVIRPGSPLGVKQLYDRYKKGNHVKTLNQLLEPGADRSGYDLEERWMVRDCAPAPVRFTGVWDTVGSVATTGHLALLTGGDHSFLDTNLRKNEERVYHAMAIDENRADFDVTLLSYYRPNTETTPYVSPRPLAEVEQRWFCGAHGDVGGGTYSDALAQLPLRWLLTKASSHGLAFKRNVELDAEASMGGIEDSFSEFLGGAYKVYSLWQRNWRPIGREPEKRSQTTVHSINETIDKSVFERWRRDPAYRPDNLVDWANRRHVDVATLTTSVTTDDPSIAAPD</sequence>
<dbReference type="Pfam" id="PF09994">
    <property type="entry name" value="T6SS_Tle1-like_cat"/>
    <property type="match status" value="1"/>
</dbReference>
<dbReference type="Proteomes" id="UP000294360">
    <property type="component" value="Plasmid 3"/>
</dbReference>
<keyword evidence="2" id="KW-0614">Plasmid</keyword>
<dbReference type="Gene3D" id="3.40.50.1820">
    <property type="entry name" value="alpha/beta hydrolase"/>
    <property type="match status" value="1"/>
</dbReference>
<gene>
    <name evidence="2" type="ORF">MTUNDRAET4_0046</name>
</gene>
<geneLocation type="plasmid" evidence="2 3">
    <name>3</name>
</geneLocation>
<dbReference type="SUPFAM" id="SSF53474">
    <property type="entry name" value="alpha/beta-Hydrolases"/>
    <property type="match status" value="1"/>
</dbReference>
<dbReference type="OrthoDB" id="4378831at2"/>
<evidence type="ECO:0000313" key="2">
    <source>
        <dbReference type="EMBL" id="VFU17464.1"/>
    </source>
</evidence>
<dbReference type="PANTHER" id="PTHR33840">
    <property type="match status" value="1"/>
</dbReference>
<dbReference type="InterPro" id="IPR029058">
    <property type="entry name" value="AB_hydrolase_fold"/>
</dbReference>
<reference evidence="2 3" key="1">
    <citation type="submission" date="2019-03" db="EMBL/GenBank/DDBJ databases">
        <authorList>
            <person name="Kox A.R. M."/>
        </authorList>
    </citation>
    <scope>NUCLEOTIDE SEQUENCE [LARGE SCALE GENOMIC DNA]</scope>
    <source>
        <strain evidence="2">MTUNDRAET4 annotated genome</strain>
        <plasmid evidence="3">3</plasmid>
    </source>
</reference>
<accession>A0A4U8Z7I6</accession>
<proteinExistence type="predicted"/>
<feature type="domain" description="T6SS Phospholipase effector Tle1-like catalytic" evidence="1">
    <location>
        <begin position="14"/>
        <end position="284"/>
    </location>
</feature>
<organism evidence="2 3">
    <name type="scientific">Methylocella tundrae</name>
    <dbReference type="NCBI Taxonomy" id="227605"/>
    <lineage>
        <taxon>Bacteria</taxon>
        <taxon>Pseudomonadati</taxon>
        <taxon>Pseudomonadota</taxon>
        <taxon>Alphaproteobacteria</taxon>
        <taxon>Hyphomicrobiales</taxon>
        <taxon>Beijerinckiaceae</taxon>
        <taxon>Methylocella</taxon>
    </lineage>
</organism>
<dbReference type="PANTHER" id="PTHR33840:SF1">
    <property type="entry name" value="TLE1 PHOSPHOLIPASE DOMAIN-CONTAINING PROTEIN"/>
    <property type="match status" value="1"/>
</dbReference>
<dbReference type="EMBL" id="LR536452">
    <property type="protein sequence ID" value="VFU17464.1"/>
    <property type="molecule type" value="Genomic_DNA"/>
</dbReference>
<evidence type="ECO:0000259" key="1">
    <source>
        <dbReference type="Pfam" id="PF09994"/>
    </source>
</evidence>
<dbReference type="RefSeq" id="WP_134493276.1">
    <property type="nucleotide sequence ID" value="NZ_CP139087.1"/>
</dbReference>
<dbReference type="KEGG" id="mtun:MTUNDRAET4_0046.2"/>